<evidence type="ECO:0000256" key="3">
    <source>
        <dbReference type="ARBA" id="ARBA00022989"/>
    </source>
</evidence>
<keyword evidence="6 9" id="KW-0675">Receptor</keyword>
<dbReference type="EMBL" id="NIRI02000042">
    <property type="protein sequence ID" value="KAG5447875.1"/>
    <property type="molecule type" value="Genomic_DNA"/>
</dbReference>
<dbReference type="GO" id="GO:0005886">
    <property type="term" value="C:plasma membrane"/>
    <property type="evidence" value="ECO:0007669"/>
    <property type="project" value="TreeGrafter"/>
</dbReference>
<sequence length="405" mass="46291">MNFKPPDLPLSAKFVISILVSILVAIAIFGNIAVIILLTTHRLCWKNRSSTYNGRKPQITGHSATCTFLLNLSVADLLHVVLCAPFTLVSDFLLIYWPFGEALCRIVNYAQGLVVSLCAFTHVVLSLDRLTAIKCPIWRRRKLSSFGARIIVLGIWLCAMTIPLPCLFVCHVVIGPMGKTYCQEIWPRTPENYSNFTASDRLNILSINGTPPYERLPDYLSSPLEVAYGLTLLLFQYAIPLTVITGTYLAIVYRIWGKRPPGECDVQRDEKRSTAKKRLVKMVIIVATLYAVSQLPRHVVYLVTLNNADAFRQETMMYIWLFCQLCTWSATCYNPFIYSWMNRTFRRGMIDLLRRALCLRQFRILSRLSRRGTQSPDTFIEFDPMITQANSSDKEDRPVEMEKYS</sequence>
<dbReference type="InterPro" id="IPR000276">
    <property type="entry name" value="GPCR_Rhodpsn"/>
</dbReference>
<proteinExistence type="predicted"/>
<keyword evidence="7" id="KW-0807">Transducer</keyword>
<dbReference type="GO" id="GO:0004930">
    <property type="term" value="F:G protein-coupled receptor activity"/>
    <property type="evidence" value="ECO:0007669"/>
    <property type="project" value="UniProtKB-KW"/>
</dbReference>
<evidence type="ECO:0000256" key="4">
    <source>
        <dbReference type="ARBA" id="ARBA00023040"/>
    </source>
</evidence>
<dbReference type="OrthoDB" id="10053194at2759"/>
<dbReference type="PANTHER" id="PTHR45695:SF9">
    <property type="entry name" value="LEUCOKININ RECEPTOR"/>
    <property type="match status" value="1"/>
</dbReference>
<accession>A0A3R7FST2</accession>
<keyword evidence="3" id="KW-1133">Transmembrane helix</keyword>
<evidence type="ECO:0000256" key="6">
    <source>
        <dbReference type="ARBA" id="ARBA00023170"/>
    </source>
</evidence>
<dbReference type="Gene3D" id="1.20.1070.10">
    <property type="entry name" value="Rhodopsin 7-helix transmembrane proteins"/>
    <property type="match status" value="1"/>
</dbReference>
<reference evidence="9 10" key="1">
    <citation type="journal article" date="2018" name="Biotechnol. Adv.">
        <title>Improved genomic resources and new bioinformatic workflow for the carcinogenic parasite Clonorchis sinensis: Biotechnological implications.</title>
        <authorList>
            <person name="Wang D."/>
            <person name="Korhonen P.K."/>
            <person name="Gasser R.B."/>
            <person name="Young N.D."/>
        </authorList>
    </citation>
    <scope>NUCLEOTIDE SEQUENCE [LARGE SCALE GENOMIC DNA]</scope>
    <source>
        <strain evidence="9">Cs-k2</strain>
    </source>
</reference>
<dbReference type="Pfam" id="PF00001">
    <property type="entry name" value="7tm_1"/>
    <property type="match status" value="2"/>
</dbReference>
<reference evidence="9 10" key="2">
    <citation type="journal article" date="2021" name="Genomics">
        <title>High-quality reference genome for Clonorchis sinensis.</title>
        <authorList>
            <person name="Young N.D."/>
            <person name="Stroehlein A.J."/>
            <person name="Kinkar L."/>
            <person name="Wang T."/>
            <person name="Sohn W.M."/>
            <person name="Chang B.C.H."/>
            <person name="Kaur P."/>
            <person name="Weisz D."/>
            <person name="Dudchenko O."/>
            <person name="Aiden E.L."/>
            <person name="Korhonen P.K."/>
            <person name="Gasser R.B."/>
        </authorList>
    </citation>
    <scope>NUCLEOTIDE SEQUENCE [LARGE SCALE GENOMIC DNA]</scope>
    <source>
        <strain evidence="9">Cs-k2</strain>
    </source>
</reference>
<dbReference type="AlphaFoldDB" id="A0A3R7FST2"/>
<evidence type="ECO:0000256" key="2">
    <source>
        <dbReference type="ARBA" id="ARBA00022692"/>
    </source>
</evidence>
<comment type="subcellular location">
    <subcellularLocation>
        <location evidence="1">Membrane</location>
        <topology evidence="1">Multi-pass membrane protein</topology>
    </subcellularLocation>
</comment>
<evidence type="ECO:0000256" key="1">
    <source>
        <dbReference type="ARBA" id="ARBA00004141"/>
    </source>
</evidence>
<dbReference type="SUPFAM" id="SSF81321">
    <property type="entry name" value="Family A G protein-coupled receptor-like"/>
    <property type="match status" value="1"/>
</dbReference>
<comment type="caution">
    <text evidence="9">The sequence shown here is derived from an EMBL/GenBank/DDBJ whole genome shotgun (WGS) entry which is preliminary data.</text>
</comment>
<name>A0A3R7FST2_CLOSI</name>
<keyword evidence="10" id="KW-1185">Reference proteome</keyword>
<dbReference type="InParanoid" id="A0A3R7FST2"/>
<dbReference type="PANTHER" id="PTHR45695">
    <property type="entry name" value="LEUCOKININ RECEPTOR-RELATED"/>
    <property type="match status" value="1"/>
</dbReference>
<organism evidence="9 10">
    <name type="scientific">Clonorchis sinensis</name>
    <name type="common">Chinese liver fluke</name>
    <dbReference type="NCBI Taxonomy" id="79923"/>
    <lineage>
        <taxon>Eukaryota</taxon>
        <taxon>Metazoa</taxon>
        <taxon>Spiralia</taxon>
        <taxon>Lophotrochozoa</taxon>
        <taxon>Platyhelminthes</taxon>
        <taxon>Trematoda</taxon>
        <taxon>Digenea</taxon>
        <taxon>Opisthorchiida</taxon>
        <taxon>Opisthorchiata</taxon>
        <taxon>Opisthorchiidae</taxon>
        <taxon>Clonorchis</taxon>
    </lineage>
</organism>
<keyword evidence="4" id="KW-0297">G-protein coupled receptor</keyword>
<dbReference type="PROSITE" id="PS50262">
    <property type="entry name" value="G_PROTEIN_RECEP_F1_2"/>
    <property type="match status" value="1"/>
</dbReference>
<evidence type="ECO:0000256" key="7">
    <source>
        <dbReference type="ARBA" id="ARBA00023224"/>
    </source>
</evidence>
<evidence type="ECO:0000313" key="9">
    <source>
        <dbReference type="EMBL" id="KAG5447875.1"/>
    </source>
</evidence>
<evidence type="ECO:0000313" key="10">
    <source>
        <dbReference type="Proteomes" id="UP000286415"/>
    </source>
</evidence>
<dbReference type="STRING" id="79923.A0A3R7FST2"/>
<keyword evidence="2" id="KW-0812">Transmembrane</keyword>
<feature type="domain" description="G-protein coupled receptors family 1 profile" evidence="8">
    <location>
        <begin position="30"/>
        <end position="338"/>
    </location>
</feature>
<gene>
    <name evidence="9" type="ORF">CSKR_111635</name>
</gene>
<dbReference type="PRINTS" id="PR00237">
    <property type="entry name" value="GPCRRHODOPSN"/>
</dbReference>
<dbReference type="Proteomes" id="UP000286415">
    <property type="component" value="Unassembled WGS sequence"/>
</dbReference>
<keyword evidence="5" id="KW-0472">Membrane</keyword>
<evidence type="ECO:0000259" key="8">
    <source>
        <dbReference type="PROSITE" id="PS50262"/>
    </source>
</evidence>
<dbReference type="InterPro" id="IPR017452">
    <property type="entry name" value="GPCR_Rhodpsn_7TM"/>
</dbReference>
<evidence type="ECO:0000256" key="5">
    <source>
        <dbReference type="ARBA" id="ARBA00023136"/>
    </source>
</evidence>
<protein>
    <submittedName>
        <fullName evidence="9">RYamide receptor</fullName>
    </submittedName>
</protein>